<feature type="region of interest" description="Disordered" evidence="6">
    <location>
        <begin position="190"/>
        <end position="216"/>
    </location>
</feature>
<dbReference type="Proteomes" id="UP000838686">
    <property type="component" value="Unassembled WGS sequence"/>
</dbReference>
<organism evidence="9 10">
    <name type="scientific">Paenibacillus plantiphilus</name>
    <dbReference type="NCBI Taxonomy" id="2905650"/>
    <lineage>
        <taxon>Bacteria</taxon>
        <taxon>Bacillati</taxon>
        <taxon>Bacillota</taxon>
        <taxon>Bacilli</taxon>
        <taxon>Bacillales</taxon>
        <taxon>Paenibacillaceae</taxon>
        <taxon>Paenibacillus</taxon>
    </lineage>
</organism>
<reference evidence="9" key="1">
    <citation type="submission" date="2022-01" db="EMBL/GenBank/DDBJ databases">
        <authorList>
            <person name="Criscuolo A."/>
        </authorList>
    </citation>
    <scope>NUCLEOTIDE SEQUENCE</scope>
    <source>
        <strain evidence="9">CIP111893</strain>
    </source>
</reference>
<dbReference type="Pfam" id="PF01386">
    <property type="entry name" value="Ribosomal_L25p"/>
    <property type="match status" value="1"/>
</dbReference>
<evidence type="ECO:0000256" key="5">
    <source>
        <dbReference type="HAMAP-Rule" id="MF_01334"/>
    </source>
</evidence>
<dbReference type="InterPro" id="IPR020056">
    <property type="entry name" value="Rbsml_bL25/Gln-tRNA_synth_N"/>
</dbReference>
<dbReference type="RefSeq" id="WP_236346528.1">
    <property type="nucleotide sequence ID" value="NZ_CAKMMF010000040.1"/>
</dbReference>
<keyword evidence="10" id="KW-1185">Reference proteome</keyword>
<comment type="function">
    <text evidence="5">This is one of the proteins that binds to the 5S RNA in the ribosome where it forms part of the central protuberance.</text>
</comment>
<dbReference type="HAMAP" id="MF_01334">
    <property type="entry name" value="Ribosomal_bL25_CTC"/>
    <property type="match status" value="1"/>
</dbReference>
<evidence type="ECO:0000256" key="6">
    <source>
        <dbReference type="SAM" id="MobiDB-lite"/>
    </source>
</evidence>
<keyword evidence="1 5" id="KW-0699">rRNA-binding</keyword>
<dbReference type="Pfam" id="PF14693">
    <property type="entry name" value="Ribosomal_TL5_C"/>
    <property type="match status" value="1"/>
</dbReference>
<protein>
    <recommendedName>
        <fullName evidence="5">Large ribosomal subunit protein bL25</fullName>
    </recommendedName>
    <alternativeName>
        <fullName evidence="5">General stress protein CTC</fullName>
    </alternativeName>
</protein>
<dbReference type="InterPro" id="IPR020930">
    <property type="entry name" value="Ribosomal_uL5_bac-type"/>
</dbReference>
<comment type="similarity">
    <text evidence="5">Belongs to the bacterial ribosomal protein bL25 family. CTC subfamily.</text>
</comment>
<comment type="subunit">
    <text evidence="5">Part of the 50S ribosomal subunit; part of the 5S rRNA/L5/L18/L25 subcomplex. Contacts the 5S rRNA. Binds to the 5S rRNA independently of L5 and L18.</text>
</comment>
<keyword evidence="2 5" id="KW-0694">RNA-binding</keyword>
<name>A0ABM9CS19_9BACL</name>
<evidence type="ECO:0000256" key="3">
    <source>
        <dbReference type="ARBA" id="ARBA00022980"/>
    </source>
</evidence>
<dbReference type="Gene3D" id="2.170.120.20">
    <property type="entry name" value="Ribosomal protein L25, beta domain"/>
    <property type="match status" value="1"/>
</dbReference>
<proteinExistence type="inferred from homology"/>
<comment type="caution">
    <text evidence="9">The sequence shown here is derived from an EMBL/GenBank/DDBJ whole genome shotgun (WGS) entry which is preliminary data.</text>
</comment>
<dbReference type="InterPro" id="IPR001021">
    <property type="entry name" value="Ribosomal_bL25_long"/>
</dbReference>
<dbReference type="PANTHER" id="PTHR33284:SF1">
    <property type="entry name" value="RIBOSOMAL PROTEIN L25_GLN-TRNA SYNTHETASE, ANTI-CODON-BINDING DOMAIN-CONTAINING PROTEIN"/>
    <property type="match status" value="1"/>
</dbReference>
<dbReference type="InterPro" id="IPR020057">
    <property type="entry name" value="Ribosomal_bL25_b-dom"/>
</dbReference>
<dbReference type="InterPro" id="IPR029751">
    <property type="entry name" value="Ribosomal_L25_dom"/>
</dbReference>
<evidence type="ECO:0000256" key="2">
    <source>
        <dbReference type="ARBA" id="ARBA00022884"/>
    </source>
</evidence>
<evidence type="ECO:0000256" key="4">
    <source>
        <dbReference type="ARBA" id="ARBA00023274"/>
    </source>
</evidence>
<dbReference type="InterPro" id="IPR037121">
    <property type="entry name" value="Ribosomal_bL25_C"/>
</dbReference>
<accession>A0ABM9CS19</accession>
<dbReference type="SUPFAM" id="SSF50715">
    <property type="entry name" value="Ribosomal protein L25-like"/>
    <property type="match status" value="1"/>
</dbReference>
<sequence>MAIALRAEERTVGTQGQLNKLRQQGSIPGVIYGKQLENPTSIKVDEKELLSLLRSHPHALLEIDVPGIGKQPVMLTEVQRDPLTRTVVHIDLHQVNMNEAVKAPVRIEAVGEAQGVKEGGILQLMLHELEVQCLPNEIPEVIEINVAGLQIGDNLLVSDLKLPKGVSTRIDADQVVVTILVPQKDLTEEEAEDAAVEAVEADSRAKEANMDAVHTE</sequence>
<dbReference type="InterPro" id="IPR011035">
    <property type="entry name" value="Ribosomal_bL25/Gln-tRNA_synth"/>
</dbReference>
<evidence type="ECO:0000313" key="10">
    <source>
        <dbReference type="Proteomes" id="UP000838686"/>
    </source>
</evidence>
<feature type="domain" description="Large ribosomal subunit protein bL25 L25" evidence="7">
    <location>
        <begin position="5"/>
        <end position="92"/>
    </location>
</feature>
<keyword evidence="3 5" id="KW-0689">Ribosomal protein</keyword>
<keyword evidence="4 5" id="KW-0687">Ribonucleoprotein</keyword>
<evidence type="ECO:0000256" key="1">
    <source>
        <dbReference type="ARBA" id="ARBA00022730"/>
    </source>
</evidence>
<dbReference type="CDD" id="cd00495">
    <property type="entry name" value="Ribosomal_L25_TL5_CTC"/>
    <property type="match status" value="1"/>
</dbReference>
<dbReference type="EMBL" id="CAKMMF010000040">
    <property type="protein sequence ID" value="CAH1222837.1"/>
    <property type="molecule type" value="Genomic_DNA"/>
</dbReference>
<evidence type="ECO:0000313" key="9">
    <source>
        <dbReference type="EMBL" id="CAH1222837.1"/>
    </source>
</evidence>
<dbReference type="PANTHER" id="PTHR33284">
    <property type="entry name" value="RIBOSOMAL PROTEIN L25/GLN-TRNA SYNTHETASE, ANTI-CODON-BINDING DOMAIN-CONTAINING PROTEIN"/>
    <property type="match status" value="1"/>
</dbReference>
<dbReference type="Gene3D" id="2.40.240.10">
    <property type="entry name" value="Ribosomal Protein L25, Chain P"/>
    <property type="match status" value="1"/>
</dbReference>
<evidence type="ECO:0000259" key="7">
    <source>
        <dbReference type="Pfam" id="PF01386"/>
    </source>
</evidence>
<dbReference type="NCBIfam" id="TIGR00731">
    <property type="entry name" value="bL25_bact_ctc"/>
    <property type="match status" value="1"/>
</dbReference>
<feature type="domain" description="Large ribosomal subunit protein bL25 beta" evidence="8">
    <location>
        <begin position="101"/>
        <end position="182"/>
    </location>
</feature>
<evidence type="ECO:0000259" key="8">
    <source>
        <dbReference type="Pfam" id="PF14693"/>
    </source>
</evidence>
<gene>
    <name evidence="5 9" type="primary">ctc</name>
    <name evidence="5" type="synonym">rplY</name>
    <name evidence="9" type="ORF">PAECIP111893_04917</name>
</gene>
<feature type="compositionally biased region" description="Basic and acidic residues" evidence="6">
    <location>
        <begin position="201"/>
        <end position="216"/>
    </location>
</feature>